<sequence>MVHESTVVTFSAILNVCRLFENQVYGVVHGLLMGHMKNMWLQAQSLFIKVKELFSGIYHTDMVEAQVLEQGAQLVALEGRSRQVWVNMWSNSCLDLHRQRAFLFNFQPNPIIFD</sequence>
<proteinExistence type="predicted"/>
<gene>
    <name evidence="1" type="ORF">ERUC_LOCUS17655</name>
</gene>
<protein>
    <submittedName>
        <fullName evidence="1">Uncharacterized protein</fullName>
    </submittedName>
</protein>
<reference evidence="1 2" key="1">
    <citation type="submission" date="2022-03" db="EMBL/GenBank/DDBJ databases">
        <authorList>
            <person name="Macdonald S."/>
            <person name="Ahmed S."/>
            <person name="Newling K."/>
        </authorList>
    </citation>
    <scope>NUCLEOTIDE SEQUENCE [LARGE SCALE GENOMIC DNA]</scope>
</reference>
<comment type="caution">
    <text evidence="1">The sequence shown here is derived from an EMBL/GenBank/DDBJ whole genome shotgun (WGS) entry which is preliminary data.</text>
</comment>
<dbReference type="AlphaFoldDB" id="A0ABC8K1I8"/>
<organism evidence="1 2">
    <name type="scientific">Eruca vesicaria subsp. sativa</name>
    <name type="common">Garden rocket</name>
    <name type="synonym">Eruca sativa</name>
    <dbReference type="NCBI Taxonomy" id="29727"/>
    <lineage>
        <taxon>Eukaryota</taxon>
        <taxon>Viridiplantae</taxon>
        <taxon>Streptophyta</taxon>
        <taxon>Embryophyta</taxon>
        <taxon>Tracheophyta</taxon>
        <taxon>Spermatophyta</taxon>
        <taxon>Magnoliopsida</taxon>
        <taxon>eudicotyledons</taxon>
        <taxon>Gunneridae</taxon>
        <taxon>Pentapetalae</taxon>
        <taxon>rosids</taxon>
        <taxon>malvids</taxon>
        <taxon>Brassicales</taxon>
        <taxon>Brassicaceae</taxon>
        <taxon>Brassiceae</taxon>
        <taxon>Eruca</taxon>
    </lineage>
</organism>
<dbReference type="EMBL" id="CAKOAT010163377">
    <property type="protein sequence ID" value="CAH8349418.1"/>
    <property type="molecule type" value="Genomic_DNA"/>
</dbReference>
<name>A0ABC8K1I8_ERUVS</name>
<evidence type="ECO:0000313" key="2">
    <source>
        <dbReference type="Proteomes" id="UP001642260"/>
    </source>
</evidence>
<evidence type="ECO:0000313" key="1">
    <source>
        <dbReference type="EMBL" id="CAH8349418.1"/>
    </source>
</evidence>
<accession>A0ABC8K1I8</accession>
<keyword evidence="2" id="KW-1185">Reference proteome</keyword>
<dbReference type="Proteomes" id="UP001642260">
    <property type="component" value="Unassembled WGS sequence"/>
</dbReference>